<gene>
    <name evidence="2" type="ORF">PG991_016151</name>
</gene>
<feature type="compositionally biased region" description="Low complexity" evidence="1">
    <location>
        <begin position="1"/>
        <end position="33"/>
    </location>
</feature>
<feature type="region of interest" description="Disordered" evidence="1">
    <location>
        <begin position="1"/>
        <end position="89"/>
    </location>
</feature>
<dbReference type="EMBL" id="JAQQWI010000024">
    <property type="protein sequence ID" value="KAK7994563.1"/>
    <property type="molecule type" value="Genomic_DNA"/>
</dbReference>
<evidence type="ECO:0000313" key="2">
    <source>
        <dbReference type="EMBL" id="KAK7994563.1"/>
    </source>
</evidence>
<accession>A0ABR1R0P6</accession>
<dbReference type="Proteomes" id="UP001396898">
    <property type="component" value="Unassembled WGS sequence"/>
</dbReference>
<evidence type="ECO:0000313" key="3">
    <source>
        <dbReference type="Proteomes" id="UP001396898"/>
    </source>
</evidence>
<proteinExistence type="predicted"/>
<name>A0ABR1R0P6_9PEZI</name>
<comment type="caution">
    <text evidence="2">The sequence shown here is derived from an EMBL/GenBank/DDBJ whole genome shotgun (WGS) entry which is preliminary data.</text>
</comment>
<evidence type="ECO:0000256" key="1">
    <source>
        <dbReference type="SAM" id="MobiDB-lite"/>
    </source>
</evidence>
<organism evidence="2 3">
    <name type="scientific">Apiospora marii</name>
    <dbReference type="NCBI Taxonomy" id="335849"/>
    <lineage>
        <taxon>Eukaryota</taxon>
        <taxon>Fungi</taxon>
        <taxon>Dikarya</taxon>
        <taxon>Ascomycota</taxon>
        <taxon>Pezizomycotina</taxon>
        <taxon>Sordariomycetes</taxon>
        <taxon>Xylariomycetidae</taxon>
        <taxon>Amphisphaeriales</taxon>
        <taxon>Apiosporaceae</taxon>
        <taxon>Apiospora</taxon>
    </lineage>
</organism>
<reference evidence="2 3" key="1">
    <citation type="submission" date="2023-01" db="EMBL/GenBank/DDBJ databases">
        <title>Analysis of 21 Apiospora genomes using comparative genomics revels a genus with tremendous synthesis potential of carbohydrate active enzymes and secondary metabolites.</title>
        <authorList>
            <person name="Sorensen T."/>
        </authorList>
    </citation>
    <scope>NUCLEOTIDE SEQUENCE [LARGE SCALE GENOMIC DNA]</scope>
    <source>
        <strain evidence="2 3">CBS 20057</strain>
    </source>
</reference>
<protein>
    <submittedName>
        <fullName evidence="2">Uncharacterized protein</fullName>
    </submittedName>
</protein>
<keyword evidence="3" id="KW-1185">Reference proteome</keyword>
<sequence length="89" mass="9219">MSSSSPSDQQQPAAAAAASQAAPPPDSSSEQAPLDQAKDKAGEVSGGAHHQHVDSSESTGPTLPLKSHFKGMPNQWEKNRSKAMNPLSN</sequence>